<reference evidence="2" key="1">
    <citation type="submission" date="2016-01" db="EMBL/GenBank/DDBJ databases">
        <title>Complete genome sequence of Microbulbifer sp. CCB-MM1, a halophile isolated from Matang Mangrove Forest, Perak.</title>
        <authorList>
            <person name="Moh T.H."/>
            <person name="Dinesh B."/>
            <person name="Lau N.-S."/>
            <person name="Go F."/>
            <person name="Alexander Chong S.-C."/>
        </authorList>
    </citation>
    <scope>NUCLEOTIDE SEQUENCE [LARGE SCALE GENOMIC DNA]</scope>
    <source>
        <strain evidence="2">CCB-MM1</strain>
    </source>
</reference>
<dbReference type="Proteomes" id="UP000095672">
    <property type="component" value="Chromosome"/>
</dbReference>
<name>A0A1C9W889_9GAMM</name>
<dbReference type="AlphaFoldDB" id="A0A1C9W889"/>
<accession>A0A1C9W889</accession>
<gene>
    <name evidence="1" type="ORF">AUP74_01947</name>
</gene>
<dbReference type="EMBL" id="CP014143">
    <property type="protein sequence ID" value="AOS97377.1"/>
    <property type="molecule type" value="Genomic_DNA"/>
</dbReference>
<sequence length="53" mass="6128">MLRAMSAATKSDKDFDGNYNEYVYKSYVVFLDIAEELKPIAESSHSQQRRVKP</sequence>
<evidence type="ECO:0000313" key="2">
    <source>
        <dbReference type="Proteomes" id="UP000095672"/>
    </source>
</evidence>
<keyword evidence="2" id="KW-1185">Reference proteome</keyword>
<dbReference type="KEGG" id="micc:AUP74_01947"/>
<proteinExistence type="predicted"/>
<protein>
    <submittedName>
        <fullName evidence="1">Uncharacterized protein</fullName>
    </submittedName>
</protein>
<organism evidence="1 2">
    <name type="scientific">Microbulbifer aggregans</name>
    <dbReference type="NCBI Taxonomy" id="1769779"/>
    <lineage>
        <taxon>Bacteria</taxon>
        <taxon>Pseudomonadati</taxon>
        <taxon>Pseudomonadota</taxon>
        <taxon>Gammaproteobacteria</taxon>
        <taxon>Cellvibrionales</taxon>
        <taxon>Microbulbiferaceae</taxon>
        <taxon>Microbulbifer</taxon>
    </lineage>
</organism>
<evidence type="ECO:0000313" key="1">
    <source>
        <dbReference type="EMBL" id="AOS97377.1"/>
    </source>
</evidence>